<dbReference type="EMBL" id="BARS01026425">
    <property type="protein sequence ID" value="GAG00775.1"/>
    <property type="molecule type" value="Genomic_DNA"/>
</dbReference>
<organism evidence="2">
    <name type="scientific">marine sediment metagenome</name>
    <dbReference type="NCBI Taxonomy" id="412755"/>
    <lineage>
        <taxon>unclassified sequences</taxon>
        <taxon>metagenomes</taxon>
        <taxon>ecological metagenomes</taxon>
    </lineage>
</organism>
<feature type="transmembrane region" description="Helical" evidence="1">
    <location>
        <begin position="41"/>
        <end position="62"/>
    </location>
</feature>
<sequence>MINFKEIRYMDLKNINNVLALIIALLGVVITFIPSEKYETIINIIGVVIIIIGIATFVINNYNIKKENKEREENTSKIEALNYEAQRQRLITKGIPEHYISELGKNPLFKKAYQSGQG</sequence>
<proteinExistence type="predicted"/>
<feature type="transmembrane region" description="Helical" evidence="1">
    <location>
        <begin position="15"/>
        <end position="35"/>
    </location>
</feature>
<evidence type="ECO:0000313" key="2">
    <source>
        <dbReference type="EMBL" id="GAG00775.1"/>
    </source>
</evidence>
<keyword evidence="1" id="KW-0812">Transmembrane</keyword>
<gene>
    <name evidence="2" type="ORF">S01H1_41642</name>
</gene>
<protein>
    <submittedName>
        <fullName evidence="2">Uncharacterized protein</fullName>
    </submittedName>
</protein>
<comment type="caution">
    <text evidence="2">The sequence shown here is derived from an EMBL/GenBank/DDBJ whole genome shotgun (WGS) entry which is preliminary data.</text>
</comment>
<feature type="non-terminal residue" evidence="2">
    <location>
        <position position="118"/>
    </location>
</feature>
<keyword evidence="1" id="KW-0472">Membrane</keyword>
<evidence type="ECO:0000256" key="1">
    <source>
        <dbReference type="SAM" id="Phobius"/>
    </source>
</evidence>
<dbReference type="AlphaFoldDB" id="X0U5B9"/>
<name>X0U5B9_9ZZZZ</name>
<keyword evidence="1" id="KW-1133">Transmembrane helix</keyword>
<accession>X0U5B9</accession>
<reference evidence="2" key="1">
    <citation type="journal article" date="2014" name="Front. Microbiol.">
        <title>High frequency of phylogenetically diverse reductive dehalogenase-homologous genes in deep subseafloor sedimentary metagenomes.</title>
        <authorList>
            <person name="Kawai M."/>
            <person name="Futagami T."/>
            <person name="Toyoda A."/>
            <person name="Takaki Y."/>
            <person name="Nishi S."/>
            <person name="Hori S."/>
            <person name="Arai W."/>
            <person name="Tsubouchi T."/>
            <person name="Morono Y."/>
            <person name="Uchiyama I."/>
            <person name="Ito T."/>
            <person name="Fujiyama A."/>
            <person name="Inagaki F."/>
            <person name="Takami H."/>
        </authorList>
    </citation>
    <scope>NUCLEOTIDE SEQUENCE</scope>
    <source>
        <strain evidence="2">Expedition CK06-06</strain>
    </source>
</reference>